<reference evidence="11" key="1">
    <citation type="submission" date="2019-01" db="EMBL/GenBank/DDBJ databases">
        <title>Gri0909 isolated from a small marine red alga.</title>
        <authorList>
            <person name="Kim J."/>
            <person name="Jeong S.E."/>
            <person name="Jeon C.O."/>
        </authorList>
    </citation>
    <scope>NUCLEOTIDE SEQUENCE [LARGE SCALE GENOMIC DNA]</scope>
    <source>
        <strain evidence="11">Gri0909</strain>
    </source>
</reference>
<keyword evidence="11" id="KW-1185">Reference proteome</keyword>
<keyword evidence="5 8" id="KW-0067">ATP-binding</keyword>
<evidence type="ECO:0000256" key="3">
    <source>
        <dbReference type="ARBA" id="ARBA00022741"/>
    </source>
</evidence>
<evidence type="ECO:0000256" key="1">
    <source>
        <dbReference type="ARBA" id="ARBA00009427"/>
    </source>
</evidence>
<evidence type="ECO:0000256" key="5">
    <source>
        <dbReference type="ARBA" id="ARBA00022840"/>
    </source>
</evidence>
<accession>A0A437QN84</accession>
<dbReference type="NCBIfam" id="TIGR00017">
    <property type="entry name" value="cmk"/>
    <property type="match status" value="1"/>
</dbReference>
<dbReference type="OrthoDB" id="9807434at2"/>
<comment type="subcellular location">
    <subcellularLocation>
        <location evidence="8">Cytoplasm</location>
    </subcellularLocation>
</comment>
<evidence type="ECO:0000256" key="2">
    <source>
        <dbReference type="ARBA" id="ARBA00022679"/>
    </source>
</evidence>
<feature type="domain" description="Cytidylate kinase" evidence="9">
    <location>
        <begin position="4"/>
        <end position="203"/>
    </location>
</feature>
<dbReference type="EMBL" id="SADE01000002">
    <property type="protein sequence ID" value="RVU36001.1"/>
    <property type="molecule type" value="Genomic_DNA"/>
</dbReference>
<keyword evidence="4 8" id="KW-0418">Kinase</keyword>
<feature type="binding site" evidence="8">
    <location>
        <begin position="8"/>
        <end position="16"/>
    </location>
    <ligand>
        <name>ATP</name>
        <dbReference type="ChEBI" id="CHEBI:30616"/>
    </ligand>
</feature>
<dbReference type="GO" id="GO:0005524">
    <property type="term" value="F:ATP binding"/>
    <property type="evidence" value="ECO:0007669"/>
    <property type="project" value="UniProtKB-UniRule"/>
</dbReference>
<dbReference type="Gene3D" id="3.40.50.300">
    <property type="entry name" value="P-loop containing nucleotide triphosphate hydrolases"/>
    <property type="match status" value="1"/>
</dbReference>
<dbReference type="EC" id="2.7.4.25" evidence="8"/>
<evidence type="ECO:0000313" key="10">
    <source>
        <dbReference type="EMBL" id="RVU36001.1"/>
    </source>
</evidence>
<dbReference type="GO" id="GO:0005737">
    <property type="term" value="C:cytoplasm"/>
    <property type="evidence" value="ECO:0007669"/>
    <property type="project" value="UniProtKB-SubCell"/>
</dbReference>
<sequence>MTVIAVDGPAASGKGTLARKLAAHFGYDYLDTGKLYRAVGLAVLNAGQDPSDADAALAAAQSIDPARLDDPALSGDDAAAAASKVAAIGPVRAALKDFQLAFAGREPGAVLDGRDIGTVICPDAPAKLFVTATVEVRAERRHKELLSRGEDSIYARVLQELKERDERDTSRADAPLRPADDAQVLDTSAMTIEEAFAEALKIVEGRLA</sequence>
<dbReference type="InterPro" id="IPR003136">
    <property type="entry name" value="Cytidylate_kin"/>
</dbReference>
<dbReference type="GO" id="GO:0006220">
    <property type="term" value="P:pyrimidine nucleotide metabolic process"/>
    <property type="evidence" value="ECO:0007669"/>
    <property type="project" value="UniProtKB-UniRule"/>
</dbReference>
<evidence type="ECO:0000256" key="6">
    <source>
        <dbReference type="ARBA" id="ARBA00047615"/>
    </source>
</evidence>
<evidence type="ECO:0000256" key="8">
    <source>
        <dbReference type="HAMAP-Rule" id="MF_00238"/>
    </source>
</evidence>
<dbReference type="RefSeq" id="WP_127765478.1">
    <property type="nucleotide sequence ID" value="NZ_SADE01000002.1"/>
</dbReference>
<evidence type="ECO:0000256" key="7">
    <source>
        <dbReference type="ARBA" id="ARBA00048478"/>
    </source>
</evidence>
<dbReference type="HAMAP" id="MF_00238">
    <property type="entry name" value="Cytidyl_kinase_type1"/>
    <property type="match status" value="1"/>
</dbReference>
<dbReference type="GO" id="GO:0036431">
    <property type="term" value="F:dCMP kinase activity"/>
    <property type="evidence" value="ECO:0007669"/>
    <property type="project" value="InterPro"/>
</dbReference>
<gene>
    <name evidence="8" type="primary">cmk</name>
    <name evidence="10" type="ORF">EOI86_12200</name>
</gene>
<keyword evidence="8" id="KW-0963">Cytoplasm</keyword>
<keyword evidence="2 8" id="KW-0808">Transferase</keyword>
<dbReference type="SUPFAM" id="SSF52540">
    <property type="entry name" value="P-loop containing nucleoside triphosphate hydrolases"/>
    <property type="match status" value="1"/>
</dbReference>
<dbReference type="AlphaFoldDB" id="A0A437QN84"/>
<dbReference type="GO" id="GO:0036430">
    <property type="term" value="F:CMP kinase activity"/>
    <property type="evidence" value="ECO:0007669"/>
    <property type="project" value="RHEA"/>
</dbReference>
<evidence type="ECO:0000313" key="11">
    <source>
        <dbReference type="Proteomes" id="UP000287447"/>
    </source>
</evidence>
<proteinExistence type="inferred from homology"/>
<dbReference type="Pfam" id="PF02224">
    <property type="entry name" value="Cytidylate_kin"/>
    <property type="match status" value="1"/>
</dbReference>
<organism evidence="10 11">
    <name type="scientific">Hwanghaeella grinnelliae</name>
    <dbReference type="NCBI Taxonomy" id="2500179"/>
    <lineage>
        <taxon>Bacteria</taxon>
        <taxon>Pseudomonadati</taxon>
        <taxon>Pseudomonadota</taxon>
        <taxon>Alphaproteobacteria</taxon>
        <taxon>Rhodospirillales</taxon>
        <taxon>Rhodospirillaceae</taxon>
        <taxon>Hwanghaeella</taxon>
    </lineage>
</organism>
<name>A0A437QN84_9PROT</name>
<evidence type="ECO:0000259" key="9">
    <source>
        <dbReference type="Pfam" id="PF02224"/>
    </source>
</evidence>
<dbReference type="InterPro" id="IPR011994">
    <property type="entry name" value="Cytidylate_kinase_dom"/>
</dbReference>
<dbReference type="InterPro" id="IPR027417">
    <property type="entry name" value="P-loop_NTPase"/>
</dbReference>
<comment type="similarity">
    <text evidence="1 8">Belongs to the cytidylate kinase family. Type 1 subfamily.</text>
</comment>
<evidence type="ECO:0000256" key="4">
    <source>
        <dbReference type="ARBA" id="ARBA00022777"/>
    </source>
</evidence>
<dbReference type="Proteomes" id="UP000287447">
    <property type="component" value="Unassembled WGS sequence"/>
</dbReference>
<dbReference type="CDD" id="cd02020">
    <property type="entry name" value="CMPK"/>
    <property type="match status" value="1"/>
</dbReference>
<comment type="caution">
    <text evidence="10">The sequence shown here is derived from an EMBL/GenBank/DDBJ whole genome shotgun (WGS) entry which is preliminary data.</text>
</comment>
<protein>
    <recommendedName>
        <fullName evidence="8">Cytidylate kinase</fullName>
        <shortName evidence="8">CK</shortName>
        <ecNumber evidence="8">2.7.4.25</ecNumber>
    </recommendedName>
    <alternativeName>
        <fullName evidence="8">Cytidine monophosphate kinase</fullName>
        <shortName evidence="8">CMP kinase</shortName>
    </alternativeName>
</protein>
<comment type="catalytic activity">
    <reaction evidence="7 8">
        <text>CMP + ATP = CDP + ADP</text>
        <dbReference type="Rhea" id="RHEA:11600"/>
        <dbReference type="ChEBI" id="CHEBI:30616"/>
        <dbReference type="ChEBI" id="CHEBI:58069"/>
        <dbReference type="ChEBI" id="CHEBI:60377"/>
        <dbReference type="ChEBI" id="CHEBI:456216"/>
        <dbReference type="EC" id="2.7.4.25"/>
    </reaction>
</comment>
<keyword evidence="3 8" id="KW-0547">Nucleotide-binding</keyword>
<comment type="catalytic activity">
    <reaction evidence="6 8">
        <text>dCMP + ATP = dCDP + ADP</text>
        <dbReference type="Rhea" id="RHEA:25094"/>
        <dbReference type="ChEBI" id="CHEBI:30616"/>
        <dbReference type="ChEBI" id="CHEBI:57566"/>
        <dbReference type="ChEBI" id="CHEBI:58593"/>
        <dbReference type="ChEBI" id="CHEBI:456216"/>
        <dbReference type="EC" id="2.7.4.25"/>
    </reaction>
</comment>